<dbReference type="EMBL" id="JTHP01000049">
    <property type="protein sequence ID" value="KJD43791.1"/>
    <property type="molecule type" value="Genomic_DNA"/>
</dbReference>
<proteinExistence type="predicted"/>
<name>A0A0D7WX81_9BACL</name>
<comment type="caution">
    <text evidence="1">The sequence shown here is derived from an EMBL/GenBank/DDBJ whole genome shotgun (WGS) entry which is preliminary data.</text>
</comment>
<reference evidence="1 2" key="1">
    <citation type="submission" date="2014-11" db="EMBL/GenBank/DDBJ databases">
        <title>Draft Genome Sequences of Paenibacillus polymyxa NRRL B-30509 and Paenibacillus terrae NRRL B-30644, Strains from a Poultry Environment that Produce Tridecaptin A and Paenicidins.</title>
        <authorList>
            <person name="van Belkum M.J."/>
            <person name="Lohans C.T."/>
            <person name="Vederas J.C."/>
        </authorList>
    </citation>
    <scope>NUCLEOTIDE SEQUENCE [LARGE SCALE GENOMIC DNA]</scope>
    <source>
        <strain evidence="1 2">NRRL B-30644</strain>
    </source>
</reference>
<dbReference type="Proteomes" id="UP000032534">
    <property type="component" value="Unassembled WGS sequence"/>
</dbReference>
<accession>A0A0D7WX81</accession>
<keyword evidence="2" id="KW-1185">Reference proteome</keyword>
<sequence>MASAGDHVKIVPTFYFVNKDGTNRQRVDLYYHNQTKRQYFVKIGSNQDTVQRTIKLNDPMRNISKTDINNTANFVKSYGFQHFVLEASKPSLIGGYSWLDLTQRVRTMIGPVDNIPEGVNVNRTVSAEQQWYGEFSLPASPYVVPSGYNIMEYGRTHNGLKDSSPIWLKNGYIVVNFQIETYRNGEDKPYLRYYRLPGESTPLDNQWQMEGFSNIINDKYGHRFAAPDGDVAYYHGNLSSYDDFKSNVTH</sequence>
<gene>
    <name evidence="1" type="ORF">QD47_20855</name>
</gene>
<evidence type="ECO:0000313" key="1">
    <source>
        <dbReference type="EMBL" id="KJD43791.1"/>
    </source>
</evidence>
<dbReference type="RefSeq" id="WP_044647930.1">
    <property type="nucleotide sequence ID" value="NZ_JTHP01000049.1"/>
</dbReference>
<dbReference type="AlphaFoldDB" id="A0A0D7WX81"/>
<organism evidence="1 2">
    <name type="scientific">Paenibacillus terrae</name>
    <dbReference type="NCBI Taxonomy" id="159743"/>
    <lineage>
        <taxon>Bacteria</taxon>
        <taxon>Bacillati</taxon>
        <taxon>Bacillota</taxon>
        <taxon>Bacilli</taxon>
        <taxon>Bacillales</taxon>
        <taxon>Paenibacillaceae</taxon>
        <taxon>Paenibacillus</taxon>
    </lineage>
</organism>
<evidence type="ECO:0000313" key="2">
    <source>
        <dbReference type="Proteomes" id="UP000032534"/>
    </source>
</evidence>
<dbReference type="PATRIC" id="fig|159743.3.peg.4634"/>
<protein>
    <submittedName>
        <fullName evidence="1">Uncharacterized protein</fullName>
    </submittedName>
</protein>